<dbReference type="InterPro" id="IPR041673">
    <property type="entry name" value="TetR_C_23"/>
</dbReference>
<organism evidence="2 3">
    <name type="scientific">Cyclobacterium jeungdonense</name>
    <dbReference type="NCBI Taxonomy" id="708087"/>
    <lineage>
        <taxon>Bacteria</taxon>
        <taxon>Pseudomonadati</taxon>
        <taxon>Bacteroidota</taxon>
        <taxon>Cytophagia</taxon>
        <taxon>Cytophagales</taxon>
        <taxon>Cyclobacteriaceae</taxon>
        <taxon>Cyclobacterium</taxon>
    </lineage>
</organism>
<dbReference type="SUPFAM" id="SSF46689">
    <property type="entry name" value="Homeodomain-like"/>
    <property type="match status" value="1"/>
</dbReference>
<feature type="domain" description="Tetracyclin repressor-like C-terminal" evidence="1">
    <location>
        <begin position="87"/>
        <end position="214"/>
    </location>
</feature>
<dbReference type="Pfam" id="PF17931">
    <property type="entry name" value="TetR_C_23"/>
    <property type="match status" value="1"/>
</dbReference>
<dbReference type="SUPFAM" id="SSF48498">
    <property type="entry name" value="Tetracyclin repressor-like, C-terminal domain"/>
    <property type="match status" value="1"/>
</dbReference>
<sequence>MTEKSKEQKTDRNKIIDAYINHVLETGKEPASVFKFTKELKMQEAAFYDHFNNFEAIKKAVWERVFEATIANLESQEVYKSYSTREKLLGFYFTWIEKLKTRRSYLLAVYGQTAFKDRNFPVELKGFKGRFKDFVNELIMEGKETEEIANRPYVADRYDDALWLQVLFIFRFWLKDDSPAFEKTDAAIEKSVNLAFDLMGKSAVDSFVDFAKFLFQSR</sequence>
<protein>
    <submittedName>
        <fullName evidence="2">TetR family transcriptional regulator C-terminal domain-containing protein</fullName>
    </submittedName>
</protein>
<evidence type="ECO:0000313" key="3">
    <source>
        <dbReference type="Proteomes" id="UP001236663"/>
    </source>
</evidence>
<evidence type="ECO:0000313" key="2">
    <source>
        <dbReference type="EMBL" id="MDN3690762.1"/>
    </source>
</evidence>
<dbReference type="Gene3D" id="1.10.357.10">
    <property type="entry name" value="Tetracycline Repressor, domain 2"/>
    <property type="match status" value="1"/>
</dbReference>
<proteinExistence type="predicted"/>
<comment type="caution">
    <text evidence="2">The sequence shown here is derived from an EMBL/GenBank/DDBJ whole genome shotgun (WGS) entry which is preliminary data.</text>
</comment>
<name>A0ABT8CFC2_9BACT</name>
<gene>
    <name evidence="2" type="ORF">QWZ15_23270</name>
</gene>
<dbReference type="RefSeq" id="WP_163382783.1">
    <property type="nucleotide sequence ID" value="NZ_JAUFQS010000047.1"/>
</dbReference>
<evidence type="ECO:0000259" key="1">
    <source>
        <dbReference type="Pfam" id="PF17931"/>
    </source>
</evidence>
<dbReference type="EMBL" id="JAUFQS010000047">
    <property type="protein sequence ID" value="MDN3690762.1"/>
    <property type="molecule type" value="Genomic_DNA"/>
</dbReference>
<keyword evidence="3" id="KW-1185">Reference proteome</keyword>
<dbReference type="InterPro" id="IPR036271">
    <property type="entry name" value="Tet_transcr_reg_TetR-rel_C_sf"/>
</dbReference>
<dbReference type="Proteomes" id="UP001236663">
    <property type="component" value="Unassembled WGS sequence"/>
</dbReference>
<reference evidence="3" key="1">
    <citation type="journal article" date="2019" name="Int. J. Syst. Evol. Microbiol.">
        <title>The Global Catalogue of Microorganisms (GCM) 10K type strain sequencing project: providing services to taxonomists for standard genome sequencing and annotation.</title>
        <authorList>
            <consortium name="The Broad Institute Genomics Platform"/>
            <consortium name="The Broad Institute Genome Sequencing Center for Infectious Disease"/>
            <person name="Wu L."/>
            <person name="Ma J."/>
        </authorList>
    </citation>
    <scope>NUCLEOTIDE SEQUENCE [LARGE SCALE GENOMIC DNA]</scope>
    <source>
        <strain evidence="3">CECT 7706</strain>
    </source>
</reference>
<dbReference type="InterPro" id="IPR009057">
    <property type="entry name" value="Homeodomain-like_sf"/>
</dbReference>
<accession>A0ABT8CFC2</accession>